<dbReference type="Proteomes" id="UP000287853">
    <property type="component" value="Unassembled WGS sequence"/>
</dbReference>
<evidence type="ECO:0000313" key="1">
    <source>
        <dbReference type="EMBL" id="RWX47946.1"/>
    </source>
</evidence>
<proteinExistence type="predicted"/>
<protein>
    <submittedName>
        <fullName evidence="1">Uncharacterized protein</fullName>
    </submittedName>
</protein>
<name>A0A3S3SQR4_9BACT</name>
<keyword evidence="2" id="KW-1185">Reference proteome</keyword>
<reference evidence="1 2" key="1">
    <citation type="submission" date="2017-01" db="EMBL/GenBank/DDBJ databases">
        <title>The cable genome- insights into the physiology and evolution of filamentous bacteria capable of sulfide oxidation via long distance electron transfer.</title>
        <authorList>
            <person name="Schreiber L."/>
            <person name="Bjerg J.T."/>
            <person name="Boggild A."/>
            <person name="Van De Vossenberg J."/>
            <person name="Meysman F."/>
            <person name="Nielsen L.P."/>
            <person name="Schramm A."/>
            <person name="Kjeldsen K.U."/>
        </authorList>
    </citation>
    <scope>NUCLEOTIDE SEQUENCE [LARGE SCALE GENOMIC DNA]</scope>
    <source>
        <strain evidence="1">MCF</strain>
    </source>
</reference>
<sequence length="118" mass="12474">MEPGNSSSNGILTGKANNPYVRVEGASISESTARIRIRVILNRQSTDLLFSLLGMKEGGQAGPTVTATADGDYTLAGFSGSVVSSLDIRVENFQGLSDLLREDYSDSMTDILDITPGT</sequence>
<organism evidence="1 2">
    <name type="scientific">Candidatus Electrothrix aarhusensis</name>
    <dbReference type="NCBI Taxonomy" id="1859131"/>
    <lineage>
        <taxon>Bacteria</taxon>
        <taxon>Pseudomonadati</taxon>
        <taxon>Thermodesulfobacteriota</taxon>
        <taxon>Desulfobulbia</taxon>
        <taxon>Desulfobulbales</taxon>
        <taxon>Desulfobulbaceae</taxon>
        <taxon>Candidatus Electrothrix</taxon>
    </lineage>
</organism>
<comment type="caution">
    <text evidence="1">The sequence shown here is derived from an EMBL/GenBank/DDBJ whole genome shotgun (WGS) entry which is preliminary data.</text>
</comment>
<accession>A0A3S3SQR4</accession>
<dbReference type="EMBL" id="MTKO01000013">
    <property type="protein sequence ID" value="RWX47946.1"/>
    <property type="molecule type" value="Genomic_DNA"/>
</dbReference>
<evidence type="ECO:0000313" key="2">
    <source>
        <dbReference type="Proteomes" id="UP000287853"/>
    </source>
</evidence>
<gene>
    <name evidence="1" type="ORF">H206_05479</name>
</gene>
<dbReference type="AlphaFoldDB" id="A0A3S3SQR4"/>